<evidence type="ECO:0000256" key="25">
    <source>
        <dbReference type="ARBA" id="ARBA00047600"/>
    </source>
</evidence>
<comment type="function">
    <text evidence="20">Choline-specific glycerophosphodiesterase that hydrolyzes glycerophosphocholine (GPC) and lysophosphatidylcholine (LPC) and contributes to supplying choline to the cells. Has a preference for LPC with short (12:0 and 14:0) or polyunsaturated (18:2 and 20:4) fatty acids. In vitro, hydrolyzes only choline-containing lysophospholipids, such as sphingosylphosphorylcholine (SPC), platelet-activating factor (PAF) and lysoPAF, but not other lysophospholipids.</text>
</comment>
<comment type="subcellular location">
    <subcellularLocation>
        <location evidence="2">Cell membrane</location>
        <topology evidence="2">Lipid-anchor</topology>
        <topology evidence="2">GPI-anchor</topology>
    </subcellularLocation>
</comment>
<evidence type="ECO:0000256" key="14">
    <source>
        <dbReference type="ARBA" id="ARBA00023136"/>
    </source>
</evidence>
<dbReference type="Pfam" id="PF01663">
    <property type="entry name" value="Phosphodiest"/>
    <property type="match status" value="1"/>
</dbReference>
<keyword evidence="13" id="KW-0443">Lipid metabolism</keyword>
<comment type="catalytic activity">
    <reaction evidence="24">
        <text>a 1-O-alkyl-sn-glycero-3-phosphocholine + H2O = a 1-O-alkyl-sn-glycerol + phosphocholine + H(+)</text>
        <dbReference type="Rhea" id="RHEA:36083"/>
        <dbReference type="ChEBI" id="CHEBI:15377"/>
        <dbReference type="ChEBI" id="CHEBI:15378"/>
        <dbReference type="ChEBI" id="CHEBI:15850"/>
        <dbReference type="ChEBI" id="CHEBI:30909"/>
        <dbReference type="ChEBI" id="CHEBI:295975"/>
    </reaction>
    <physiologicalReaction direction="left-to-right" evidence="24">
        <dbReference type="Rhea" id="RHEA:36084"/>
    </physiologicalReaction>
</comment>
<dbReference type="PANTHER" id="PTHR10151:SF66">
    <property type="entry name" value="GLYCEROPHOSPHOCHOLINE CHOLINEPHOSPHODIESTERASE ENPP6"/>
    <property type="match status" value="1"/>
</dbReference>
<dbReference type="InterPro" id="IPR017850">
    <property type="entry name" value="Alkaline_phosphatase_core_sf"/>
</dbReference>
<evidence type="ECO:0000313" key="34">
    <source>
        <dbReference type="Proteomes" id="UP000218231"/>
    </source>
</evidence>
<evidence type="ECO:0000256" key="17">
    <source>
        <dbReference type="ARBA" id="ARBA00023288"/>
    </source>
</evidence>
<keyword evidence="5" id="KW-1003">Cell membrane</keyword>
<comment type="catalytic activity">
    <reaction evidence="23">
        <text>glycero-2-phosphocholine + H2O = phosphocholine + glycerol + H(+)</text>
        <dbReference type="Rhea" id="RHEA:61684"/>
        <dbReference type="ChEBI" id="CHEBI:15377"/>
        <dbReference type="ChEBI" id="CHEBI:15378"/>
        <dbReference type="ChEBI" id="CHEBI:17754"/>
        <dbReference type="ChEBI" id="CHEBI:144950"/>
        <dbReference type="ChEBI" id="CHEBI:295975"/>
    </reaction>
    <physiologicalReaction direction="left-to-right" evidence="23">
        <dbReference type="Rhea" id="RHEA:61685"/>
    </physiologicalReaction>
</comment>
<evidence type="ECO:0000256" key="12">
    <source>
        <dbReference type="ARBA" id="ARBA00022963"/>
    </source>
</evidence>
<evidence type="ECO:0000256" key="15">
    <source>
        <dbReference type="ARBA" id="ARBA00023157"/>
    </source>
</evidence>
<dbReference type="AlphaFoldDB" id="A0A2A2M143"/>
<comment type="similarity">
    <text evidence="3">Belongs to the nucleotide pyrophosphatase/phosphodiesterase family.</text>
</comment>
<evidence type="ECO:0000256" key="23">
    <source>
        <dbReference type="ARBA" id="ARBA00047482"/>
    </source>
</evidence>
<keyword evidence="8" id="KW-0479">Metal-binding</keyword>
<evidence type="ECO:0000256" key="5">
    <source>
        <dbReference type="ARBA" id="ARBA00022475"/>
    </source>
</evidence>
<evidence type="ECO:0000313" key="33">
    <source>
        <dbReference type="EMBL" id="PAV92202.1"/>
    </source>
</evidence>
<evidence type="ECO:0000256" key="29">
    <source>
        <dbReference type="ARBA" id="ARBA00048703"/>
    </source>
</evidence>
<keyword evidence="15" id="KW-1015">Disulfide bond</keyword>
<dbReference type="Gene3D" id="3.40.720.10">
    <property type="entry name" value="Alkaline Phosphatase, subunit A"/>
    <property type="match status" value="1"/>
</dbReference>
<evidence type="ECO:0000256" key="27">
    <source>
        <dbReference type="ARBA" id="ARBA00048209"/>
    </source>
</evidence>
<dbReference type="OrthoDB" id="415411at2759"/>
<organism evidence="33 34">
    <name type="scientific">Diploscapter pachys</name>
    <dbReference type="NCBI Taxonomy" id="2018661"/>
    <lineage>
        <taxon>Eukaryota</taxon>
        <taxon>Metazoa</taxon>
        <taxon>Ecdysozoa</taxon>
        <taxon>Nematoda</taxon>
        <taxon>Chromadorea</taxon>
        <taxon>Rhabditida</taxon>
        <taxon>Rhabditina</taxon>
        <taxon>Rhabditomorpha</taxon>
        <taxon>Rhabditoidea</taxon>
        <taxon>Rhabditidae</taxon>
        <taxon>Diploscapter</taxon>
    </lineage>
</organism>
<evidence type="ECO:0000256" key="2">
    <source>
        <dbReference type="ARBA" id="ARBA00004609"/>
    </source>
</evidence>
<dbReference type="GO" id="GO:0098552">
    <property type="term" value="C:side of membrane"/>
    <property type="evidence" value="ECO:0007669"/>
    <property type="project" value="UniProtKB-KW"/>
</dbReference>
<evidence type="ECO:0000256" key="10">
    <source>
        <dbReference type="ARBA" id="ARBA00022801"/>
    </source>
</evidence>
<comment type="cofactor">
    <cofactor evidence="1">
        <name>Zn(2+)</name>
        <dbReference type="ChEBI" id="CHEBI:29105"/>
    </cofactor>
</comment>
<comment type="catalytic activity">
    <reaction evidence="21">
        <text>1-dodecanoyl-sn-glycero-3-phosphocholine + H2O = 1-dodecanoyl-sn-glycerol + phosphocholine + H(+)</text>
        <dbReference type="Rhea" id="RHEA:41127"/>
        <dbReference type="ChEBI" id="CHEBI:15377"/>
        <dbReference type="ChEBI" id="CHEBI:15378"/>
        <dbReference type="ChEBI" id="CHEBI:74966"/>
        <dbReference type="ChEBI" id="CHEBI:75529"/>
        <dbReference type="ChEBI" id="CHEBI:295975"/>
    </reaction>
    <physiologicalReaction direction="left-to-right" evidence="21">
        <dbReference type="Rhea" id="RHEA:41128"/>
    </physiologicalReaction>
</comment>
<keyword evidence="14" id="KW-0472">Membrane</keyword>
<comment type="catalytic activity">
    <reaction evidence="29">
        <text>sn-glycerol 3-phosphocholine + H2O = phosphocholine + glycerol + H(+)</text>
        <dbReference type="Rhea" id="RHEA:19545"/>
        <dbReference type="ChEBI" id="CHEBI:15377"/>
        <dbReference type="ChEBI" id="CHEBI:15378"/>
        <dbReference type="ChEBI" id="CHEBI:16870"/>
        <dbReference type="ChEBI" id="CHEBI:17754"/>
        <dbReference type="ChEBI" id="CHEBI:295975"/>
        <dbReference type="EC" id="3.1.4.38"/>
    </reaction>
    <physiologicalReaction direction="left-to-right" evidence="29">
        <dbReference type="Rhea" id="RHEA:19546"/>
    </physiologicalReaction>
</comment>
<dbReference type="GO" id="GO:0005886">
    <property type="term" value="C:plasma membrane"/>
    <property type="evidence" value="ECO:0007669"/>
    <property type="project" value="UniProtKB-SubCell"/>
</dbReference>
<accession>A0A2A2M143</accession>
<sequence>MILRSFTLLILSLCSIQADGLGSSIYRRFSHYNAFRTFEDEGIWSVRMKPVFPSLPLPNRHSLMTGLLPRRHGLIYDYVYNFKTGETFDNFTQRTDLVREWWAIEPLYELARRSGAKTAVYFFPECEVNWKNRPQACISEVGDLTDEKSLKTIIESTRKHDLVIVNHVKIREELAKIGMARAQEKTLKQVHSFEEALERIIGEVRIRIDLNLIVVSTHSLIDVPRKNIRFLDDYLPMELGNKTIGCGAFKQIQAKHGKTHQVYSQLKYHSPIPNISVYYTTHKAGNLPEWYEYKKSSTIPDLVLLAQPGYAIASREKQVPAYDKSLIPTAISGYNAEYPPGMGLFLAYGPGMFFPNFQFFHVSWYFCISNETRLIFQRIFLVFKKGIQKAEIEICDVYVLLCHILQLECNPSTGRLTHLQDILMPTSYQSSININFFLVVLPLALRILFS</sequence>
<evidence type="ECO:0000256" key="26">
    <source>
        <dbReference type="ARBA" id="ARBA00047779"/>
    </source>
</evidence>
<keyword evidence="9 32" id="KW-0732">Signal</keyword>
<keyword evidence="12" id="KW-0442">Lipid degradation</keyword>
<comment type="catalytic activity">
    <reaction evidence="22">
        <text>1-(9Z-octadecenoyl)-sn-glycero-3-phosphocholine + H2O = 1-(9Z-octadecenoyl)-sn-glycerol + phosphocholine + H(+)</text>
        <dbReference type="Rhea" id="RHEA:41091"/>
        <dbReference type="ChEBI" id="CHEBI:15377"/>
        <dbReference type="ChEBI" id="CHEBI:15378"/>
        <dbReference type="ChEBI" id="CHEBI:28610"/>
        <dbReference type="ChEBI" id="CHEBI:75757"/>
        <dbReference type="ChEBI" id="CHEBI:295975"/>
    </reaction>
    <physiologicalReaction direction="left-to-right" evidence="22">
        <dbReference type="Rhea" id="RHEA:41092"/>
    </physiologicalReaction>
</comment>
<evidence type="ECO:0000256" key="28">
    <source>
        <dbReference type="ARBA" id="ARBA00048234"/>
    </source>
</evidence>
<dbReference type="PANTHER" id="PTHR10151">
    <property type="entry name" value="ECTONUCLEOTIDE PYROPHOSPHATASE/PHOSPHODIESTERASE"/>
    <property type="match status" value="1"/>
</dbReference>
<evidence type="ECO:0000256" key="3">
    <source>
        <dbReference type="ARBA" id="ARBA00010594"/>
    </source>
</evidence>
<evidence type="ECO:0000256" key="30">
    <source>
        <dbReference type="ARBA" id="ARBA00049092"/>
    </source>
</evidence>
<feature type="signal peptide" evidence="32">
    <location>
        <begin position="1"/>
        <end position="18"/>
    </location>
</feature>
<dbReference type="EC" id="3.1.4.38" evidence="4"/>
<comment type="catalytic activity">
    <reaction evidence="25">
        <text>a 1-acyl-sn-glycero-3-phosphocholine + H2O = a 1-acyl-sn-glycerol + phosphocholine + H(+)</text>
        <dbReference type="Rhea" id="RHEA:44720"/>
        <dbReference type="ChEBI" id="CHEBI:15377"/>
        <dbReference type="ChEBI" id="CHEBI:15378"/>
        <dbReference type="ChEBI" id="CHEBI:58168"/>
        <dbReference type="ChEBI" id="CHEBI:64683"/>
        <dbReference type="ChEBI" id="CHEBI:295975"/>
    </reaction>
    <physiologicalReaction direction="left-to-right" evidence="25">
        <dbReference type="Rhea" id="RHEA:44721"/>
    </physiologicalReaction>
</comment>
<dbReference type="SUPFAM" id="SSF53649">
    <property type="entry name" value="Alkaline phosphatase-like"/>
    <property type="match status" value="1"/>
</dbReference>
<evidence type="ECO:0000256" key="4">
    <source>
        <dbReference type="ARBA" id="ARBA00012318"/>
    </source>
</evidence>
<name>A0A2A2M143_9BILA</name>
<evidence type="ECO:0000256" key="22">
    <source>
        <dbReference type="ARBA" id="ARBA00047322"/>
    </source>
</evidence>
<dbReference type="GO" id="GO:0046872">
    <property type="term" value="F:metal ion binding"/>
    <property type="evidence" value="ECO:0007669"/>
    <property type="project" value="UniProtKB-KW"/>
</dbReference>
<gene>
    <name evidence="33" type="ORF">WR25_08982</name>
</gene>
<keyword evidence="7" id="KW-0336">GPI-anchor</keyword>
<reference evidence="33 34" key="1">
    <citation type="journal article" date="2017" name="Curr. Biol.">
        <title>Genome architecture and evolution of a unichromosomal asexual nematode.</title>
        <authorList>
            <person name="Fradin H."/>
            <person name="Zegar C."/>
            <person name="Gutwein M."/>
            <person name="Lucas J."/>
            <person name="Kovtun M."/>
            <person name="Corcoran D."/>
            <person name="Baugh L.R."/>
            <person name="Kiontke K."/>
            <person name="Gunsalus K."/>
            <person name="Fitch D.H."/>
            <person name="Piano F."/>
        </authorList>
    </citation>
    <scope>NUCLEOTIDE SEQUENCE [LARGE SCALE GENOMIC DNA]</scope>
    <source>
        <strain evidence="33">PF1309</strain>
    </source>
</reference>
<comment type="catalytic activity">
    <reaction evidence="27">
        <text>1-hexadecanoyl-sn-glycero-3-phosphocholine + H2O = 1-hexadecanoyl-sn-glycerol + phosphocholine + H(+)</text>
        <dbReference type="Rhea" id="RHEA:41119"/>
        <dbReference type="ChEBI" id="CHEBI:15377"/>
        <dbReference type="ChEBI" id="CHEBI:15378"/>
        <dbReference type="ChEBI" id="CHEBI:72998"/>
        <dbReference type="ChEBI" id="CHEBI:75542"/>
        <dbReference type="ChEBI" id="CHEBI:295975"/>
    </reaction>
    <physiologicalReaction direction="left-to-right" evidence="27">
        <dbReference type="Rhea" id="RHEA:41120"/>
    </physiologicalReaction>
</comment>
<comment type="catalytic activity">
    <reaction evidence="26">
        <text>1-tetradecanoyl-sn-glycero-3-phosphocholine + H2O = 1-tetradecanoyl-sn-glycerol + phosphocholine + H(+)</text>
        <dbReference type="Rhea" id="RHEA:40999"/>
        <dbReference type="ChEBI" id="CHEBI:15377"/>
        <dbReference type="ChEBI" id="CHEBI:15378"/>
        <dbReference type="ChEBI" id="CHEBI:64489"/>
        <dbReference type="ChEBI" id="CHEBI:75536"/>
        <dbReference type="ChEBI" id="CHEBI:295975"/>
    </reaction>
    <physiologicalReaction direction="left-to-right" evidence="26">
        <dbReference type="Rhea" id="RHEA:41000"/>
    </physiologicalReaction>
</comment>
<keyword evidence="17" id="KW-0449">Lipoprotein</keyword>
<evidence type="ECO:0000256" key="8">
    <source>
        <dbReference type="ARBA" id="ARBA00022723"/>
    </source>
</evidence>
<evidence type="ECO:0000256" key="11">
    <source>
        <dbReference type="ARBA" id="ARBA00022833"/>
    </source>
</evidence>
<comment type="caution">
    <text evidence="33">The sequence shown here is derived from an EMBL/GenBank/DDBJ whole genome shotgun (WGS) entry which is preliminary data.</text>
</comment>
<keyword evidence="11" id="KW-0862">Zinc</keyword>
<evidence type="ECO:0000256" key="32">
    <source>
        <dbReference type="SAM" id="SignalP"/>
    </source>
</evidence>
<comment type="catalytic activity">
    <reaction evidence="31">
        <text>1-(5Z,8Z,11Z,14Z-eicosatetraenoyl)-sn-glycero-3-phosphocholine + H2O = 1-(5Z,8Z,11Z,14Z-eicosatetraenoyl)-sn-glycerol + phosphocholine + H(+)</text>
        <dbReference type="Rhea" id="RHEA:41003"/>
        <dbReference type="ChEBI" id="CHEBI:15377"/>
        <dbReference type="ChEBI" id="CHEBI:15378"/>
        <dbReference type="ChEBI" id="CHEBI:34071"/>
        <dbReference type="ChEBI" id="CHEBI:74344"/>
        <dbReference type="ChEBI" id="CHEBI:295975"/>
    </reaction>
    <physiologicalReaction direction="left-to-right" evidence="31">
        <dbReference type="Rhea" id="RHEA:41004"/>
    </physiologicalReaction>
</comment>
<protein>
    <recommendedName>
        <fullName evidence="4">glycerophosphocholine cholinephosphodiesterase</fullName>
        <ecNumber evidence="4">3.1.4.38</ecNumber>
    </recommendedName>
    <alternativeName>
        <fullName evidence="19">Choline-specific glycerophosphodiester phosphodiesterase</fullName>
    </alternativeName>
    <alternativeName>
        <fullName evidence="18">Ectonucleotide pyrophosphatase/phosphodiesterase family member 6</fullName>
    </alternativeName>
</protein>
<evidence type="ECO:0000256" key="20">
    <source>
        <dbReference type="ARBA" id="ARBA00046203"/>
    </source>
</evidence>
<dbReference type="Proteomes" id="UP000218231">
    <property type="component" value="Unassembled WGS sequence"/>
</dbReference>
<evidence type="ECO:0000256" key="24">
    <source>
        <dbReference type="ARBA" id="ARBA00047494"/>
    </source>
</evidence>
<proteinExistence type="inferred from homology"/>
<evidence type="ECO:0000256" key="7">
    <source>
        <dbReference type="ARBA" id="ARBA00022622"/>
    </source>
</evidence>
<evidence type="ECO:0000256" key="1">
    <source>
        <dbReference type="ARBA" id="ARBA00001947"/>
    </source>
</evidence>
<evidence type="ECO:0000256" key="31">
    <source>
        <dbReference type="ARBA" id="ARBA00049320"/>
    </source>
</evidence>
<comment type="catalytic activity">
    <reaction evidence="30">
        <text>1-(9Z,12Z)-octadecadienoyl-sn-glycero-3-phosphocholine + H2O = 1-(9Z,12Z-octadecadienoyl)-sn-glycerol + phosphocholine + H(+)</text>
        <dbReference type="Rhea" id="RHEA:41115"/>
        <dbReference type="ChEBI" id="CHEBI:15377"/>
        <dbReference type="ChEBI" id="CHEBI:15378"/>
        <dbReference type="ChEBI" id="CHEBI:28733"/>
        <dbReference type="ChEBI" id="CHEBI:75561"/>
        <dbReference type="ChEBI" id="CHEBI:295975"/>
    </reaction>
    <physiologicalReaction direction="left-to-right" evidence="30">
        <dbReference type="Rhea" id="RHEA:41116"/>
    </physiologicalReaction>
</comment>
<keyword evidence="16" id="KW-0325">Glycoprotein</keyword>
<dbReference type="EMBL" id="LIAE01006252">
    <property type="protein sequence ID" value="PAV92202.1"/>
    <property type="molecule type" value="Genomic_DNA"/>
</dbReference>
<keyword evidence="10" id="KW-0378">Hydrolase</keyword>
<feature type="chain" id="PRO_5012584481" description="glycerophosphocholine cholinephosphodiesterase" evidence="32">
    <location>
        <begin position="19"/>
        <end position="450"/>
    </location>
</feature>
<dbReference type="InterPro" id="IPR002591">
    <property type="entry name" value="Phosphodiest/P_Trfase"/>
</dbReference>
<keyword evidence="34" id="KW-1185">Reference proteome</keyword>
<dbReference type="GO" id="GO:0016042">
    <property type="term" value="P:lipid catabolic process"/>
    <property type="evidence" value="ECO:0007669"/>
    <property type="project" value="UniProtKB-KW"/>
</dbReference>
<evidence type="ECO:0000256" key="6">
    <source>
        <dbReference type="ARBA" id="ARBA00022553"/>
    </source>
</evidence>
<dbReference type="GO" id="GO:0047390">
    <property type="term" value="F:glycerophosphocholine cholinephosphodiesterase activity"/>
    <property type="evidence" value="ECO:0007669"/>
    <property type="project" value="UniProtKB-EC"/>
</dbReference>
<evidence type="ECO:0000256" key="18">
    <source>
        <dbReference type="ARBA" id="ARBA00031167"/>
    </source>
</evidence>
<evidence type="ECO:0000256" key="16">
    <source>
        <dbReference type="ARBA" id="ARBA00023180"/>
    </source>
</evidence>
<keyword evidence="6" id="KW-0597">Phosphoprotein</keyword>
<evidence type="ECO:0000256" key="9">
    <source>
        <dbReference type="ARBA" id="ARBA00022729"/>
    </source>
</evidence>
<evidence type="ECO:0000256" key="21">
    <source>
        <dbReference type="ARBA" id="ARBA00047290"/>
    </source>
</evidence>
<evidence type="ECO:0000256" key="19">
    <source>
        <dbReference type="ARBA" id="ARBA00032556"/>
    </source>
</evidence>
<dbReference type="STRING" id="2018661.A0A2A2M143"/>
<comment type="catalytic activity">
    <reaction evidence="28">
        <text>sphing-4-enine-phosphocholine + H2O = sphing-4-enine + phosphocholine + H(+)</text>
        <dbReference type="Rhea" id="RHEA:41095"/>
        <dbReference type="ChEBI" id="CHEBI:15377"/>
        <dbReference type="ChEBI" id="CHEBI:15378"/>
        <dbReference type="ChEBI" id="CHEBI:57756"/>
        <dbReference type="ChEBI" id="CHEBI:58906"/>
        <dbReference type="ChEBI" id="CHEBI:295975"/>
    </reaction>
    <physiologicalReaction direction="left-to-right" evidence="28">
        <dbReference type="Rhea" id="RHEA:41096"/>
    </physiologicalReaction>
</comment>
<evidence type="ECO:0000256" key="13">
    <source>
        <dbReference type="ARBA" id="ARBA00023098"/>
    </source>
</evidence>